<evidence type="ECO:0000256" key="1">
    <source>
        <dbReference type="SAM" id="MobiDB-lite"/>
    </source>
</evidence>
<protein>
    <submittedName>
        <fullName evidence="2">Uncharacterized protein</fullName>
    </submittedName>
</protein>
<gene>
    <name evidence="2" type="ORF">FGO68_gene183</name>
</gene>
<evidence type="ECO:0000313" key="2">
    <source>
        <dbReference type="EMBL" id="TNV87118.1"/>
    </source>
</evidence>
<dbReference type="Proteomes" id="UP000785679">
    <property type="component" value="Unassembled WGS sequence"/>
</dbReference>
<reference evidence="2" key="1">
    <citation type="submission" date="2019-06" db="EMBL/GenBank/DDBJ databases">
        <authorList>
            <person name="Zheng W."/>
        </authorList>
    </citation>
    <scope>NUCLEOTIDE SEQUENCE</scope>
    <source>
        <strain evidence="2">QDHG01</strain>
    </source>
</reference>
<accession>A0A8J8P514</accession>
<sequence length="90" mass="10296">MTSPLIMRQQPEAPSHTEPSESNHQPKQKLGGPISLHHRRFSTNTEEFGTLREIIKGDGDYYQMGGQPSRALMRPRDEGEEVYRQSFLQA</sequence>
<evidence type="ECO:0000313" key="3">
    <source>
        <dbReference type="Proteomes" id="UP000785679"/>
    </source>
</evidence>
<feature type="region of interest" description="Disordered" evidence="1">
    <location>
        <begin position="1"/>
        <end position="39"/>
    </location>
</feature>
<keyword evidence="3" id="KW-1185">Reference proteome</keyword>
<proteinExistence type="predicted"/>
<comment type="caution">
    <text evidence="2">The sequence shown here is derived from an EMBL/GenBank/DDBJ whole genome shotgun (WGS) entry which is preliminary data.</text>
</comment>
<organism evidence="2 3">
    <name type="scientific">Halteria grandinella</name>
    <dbReference type="NCBI Taxonomy" id="5974"/>
    <lineage>
        <taxon>Eukaryota</taxon>
        <taxon>Sar</taxon>
        <taxon>Alveolata</taxon>
        <taxon>Ciliophora</taxon>
        <taxon>Intramacronucleata</taxon>
        <taxon>Spirotrichea</taxon>
        <taxon>Stichotrichia</taxon>
        <taxon>Sporadotrichida</taxon>
        <taxon>Halteriidae</taxon>
        <taxon>Halteria</taxon>
    </lineage>
</organism>
<dbReference type="EMBL" id="RRYP01000619">
    <property type="protein sequence ID" value="TNV87118.1"/>
    <property type="molecule type" value="Genomic_DNA"/>
</dbReference>
<feature type="region of interest" description="Disordered" evidence="1">
    <location>
        <begin position="59"/>
        <end position="78"/>
    </location>
</feature>
<dbReference type="AlphaFoldDB" id="A0A8J8P514"/>
<name>A0A8J8P514_HALGN</name>